<accession>A0ABW2C6H5</accession>
<dbReference type="EMBL" id="JBHSXX010000001">
    <property type="protein sequence ID" value="MFC6870926.1"/>
    <property type="molecule type" value="Genomic_DNA"/>
</dbReference>
<protein>
    <submittedName>
        <fullName evidence="1">Uncharacterized protein</fullName>
    </submittedName>
</protein>
<evidence type="ECO:0000313" key="2">
    <source>
        <dbReference type="Proteomes" id="UP001596337"/>
    </source>
</evidence>
<name>A0ABW2C6H5_9PSEU</name>
<comment type="caution">
    <text evidence="1">The sequence shown here is derived from an EMBL/GenBank/DDBJ whole genome shotgun (WGS) entry which is preliminary data.</text>
</comment>
<keyword evidence="2" id="KW-1185">Reference proteome</keyword>
<gene>
    <name evidence="1" type="ORF">ACFQGD_27750</name>
</gene>
<proteinExistence type="predicted"/>
<dbReference type="RefSeq" id="WP_345401573.1">
    <property type="nucleotide sequence ID" value="NZ_BAABLA010000106.1"/>
</dbReference>
<organism evidence="1 2">
    <name type="scientific">Haloechinothrix salitolerans</name>
    <dbReference type="NCBI Taxonomy" id="926830"/>
    <lineage>
        <taxon>Bacteria</taxon>
        <taxon>Bacillati</taxon>
        <taxon>Actinomycetota</taxon>
        <taxon>Actinomycetes</taxon>
        <taxon>Pseudonocardiales</taxon>
        <taxon>Pseudonocardiaceae</taxon>
        <taxon>Haloechinothrix</taxon>
    </lineage>
</organism>
<reference evidence="2" key="1">
    <citation type="journal article" date="2019" name="Int. J. Syst. Evol. Microbiol.">
        <title>The Global Catalogue of Microorganisms (GCM) 10K type strain sequencing project: providing services to taxonomists for standard genome sequencing and annotation.</title>
        <authorList>
            <consortium name="The Broad Institute Genomics Platform"/>
            <consortium name="The Broad Institute Genome Sequencing Center for Infectious Disease"/>
            <person name="Wu L."/>
            <person name="Ma J."/>
        </authorList>
    </citation>
    <scope>NUCLEOTIDE SEQUENCE [LARGE SCALE GENOMIC DNA]</scope>
    <source>
        <strain evidence="2">KCTC 32255</strain>
    </source>
</reference>
<sequence>MTLYAVDARRINDRPDSRGWYSSGVDLPTFYIDAPEATDALQAAHHIAGDGRTDVTRTLVWLIAYDPGSGDRYGDVHHSVHTWNGWPPTDHPGGEHRAHR</sequence>
<evidence type="ECO:0000313" key="1">
    <source>
        <dbReference type="EMBL" id="MFC6870926.1"/>
    </source>
</evidence>
<dbReference type="Proteomes" id="UP001596337">
    <property type="component" value="Unassembled WGS sequence"/>
</dbReference>